<feature type="region of interest" description="Disordered" evidence="1">
    <location>
        <begin position="1"/>
        <end position="37"/>
    </location>
</feature>
<sequence>MARTGVRDRWQATSVGGTSSNQPTGRSVAHDKHVQRGTTWARRWAEAPRMWWSSTLGNVSQPSRTDVCVLRVVEKAACGGRHALLVHGQGTSTRTEASLSKKTCSLNVHVYRLVQVPMPKASEELSPQLQARD</sequence>
<gene>
    <name evidence="2" type="ORF">BCR44DRAFT_1441892</name>
</gene>
<evidence type="ECO:0000313" key="2">
    <source>
        <dbReference type="EMBL" id="ORZ31631.1"/>
    </source>
</evidence>
<evidence type="ECO:0000256" key="1">
    <source>
        <dbReference type="SAM" id="MobiDB-lite"/>
    </source>
</evidence>
<accession>A0A1Y2HCI0</accession>
<protein>
    <submittedName>
        <fullName evidence="2">Uncharacterized protein</fullName>
    </submittedName>
</protein>
<feature type="compositionally biased region" description="Basic and acidic residues" evidence="1">
    <location>
        <begin position="1"/>
        <end position="10"/>
    </location>
</feature>
<keyword evidence="3" id="KW-1185">Reference proteome</keyword>
<comment type="caution">
    <text evidence="2">The sequence shown here is derived from an EMBL/GenBank/DDBJ whole genome shotgun (WGS) entry which is preliminary data.</text>
</comment>
<dbReference type="EMBL" id="MCFL01000057">
    <property type="protein sequence ID" value="ORZ31631.1"/>
    <property type="molecule type" value="Genomic_DNA"/>
</dbReference>
<evidence type="ECO:0000313" key="3">
    <source>
        <dbReference type="Proteomes" id="UP000193411"/>
    </source>
</evidence>
<organism evidence="2 3">
    <name type="scientific">Catenaria anguillulae PL171</name>
    <dbReference type="NCBI Taxonomy" id="765915"/>
    <lineage>
        <taxon>Eukaryota</taxon>
        <taxon>Fungi</taxon>
        <taxon>Fungi incertae sedis</taxon>
        <taxon>Blastocladiomycota</taxon>
        <taxon>Blastocladiomycetes</taxon>
        <taxon>Blastocladiales</taxon>
        <taxon>Catenariaceae</taxon>
        <taxon>Catenaria</taxon>
    </lineage>
</organism>
<proteinExistence type="predicted"/>
<name>A0A1Y2HCI0_9FUNG</name>
<feature type="compositionally biased region" description="Polar residues" evidence="1">
    <location>
        <begin position="11"/>
        <end position="25"/>
    </location>
</feature>
<dbReference type="AlphaFoldDB" id="A0A1Y2HCI0"/>
<dbReference type="Proteomes" id="UP000193411">
    <property type="component" value="Unassembled WGS sequence"/>
</dbReference>
<reference evidence="2 3" key="1">
    <citation type="submission" date="2016-07" db="EMBL/GenBank/DDBJ databases">
        <title>Pervasive Adenine N6-methylation of Active Genes in Fungi.</title>
        <authorList>
            <consortium name="DOE Joint Genome Institute"/>
            <person name="Mondo S.J."/>
            <person name="Dannebaum R.O."/>
            <person name="Kuo R.C."/>
            <person name="Labutti K."/>
            <person name="Haridas S."/>
            <person name="Kuo A."/>
            <person name="Salamov A."/>
            <person name="Ahrendt S.R."/>
            <person name="Lipzen A."/>
            <person name="Sullivan W."/>
            <person name="Andreopoulos W.B."/>
            <person name="Clum A."/>
            <person name="Lindquist E."/>
            <person name="Daum C."/>
            <person name="Ramamoorthy G.K."/>
            <person name="Gryganskyi A."/>
            <person name="Culley D."/>
            <person name="Magnuson J.K."/>
            <person name="James T.Y."/>
            <person name="O'Malley M.A."/>
            <person name="Stajich J.E."/>
            <person name="Spatafora J.W."/>
            <person name="Visel A."/>
            <person name="Grigoriev I.V."/>
        </authorList>
    </citation>
    <scope>NUCLEOTIDE SEQUENCE [LARGE SCALE GENOMIC DNA]</scope>
    <source>
        <strain evidence="2 3">PL171</strain>
    </source>
</reference>